<feature type="transmembrane region" description="Helical" evidence="1">
    <location>
        <begin position="7"/>
        <end position="27"/>
    </location>
</feature>
<reference evidence="3" key="1">
    <citation type="submission" date="2016-10" db="EMBL/GenBank/DDBJ databases">
        <authorList>
            <person name="Varghese N."/>
            <person name="Submissions S."/>
        </authorList>
    </citation>
    <scope>NUCLEOTIDE SEQUENCE [LARGE SCALE GENOMIC DNA]</scope>
    <source>
        <strain evidence="3">DSM 21789</strain>
    </source>
</reference>
<evidence type="ECO:0000313" key="2">
    <source>
        <dbReference type="EMBL" id="SFA93378.1"/>
    </source>
</evidence>
<keyword evidence="3" id="KW-1185">Reference proteome</keyword>
<organism evidence="2 3">
    <name type="scientific">Flavobacterium swingsii</name>
    <dbReference type="NCBI Taxonomy" id="498292"/>
    <lineage>
        <taxon>Bacteria</taxon>
        <taxon>Pseudomonadati</taxon>
        <taxon>Bacteroidota</taxon>
        <taxon>Flavobacteriia</taxon>
        <taxon>Flavobacteriales</taxon>
        <taxon>Flavobacteriaceae</taxon>
        <taxon>Flavobacterium</taxon>
    </lineage>
</organism>
<evidence type="ECO:0000313" key="3">
    <source>
        <dbReference type="Proteomes" id="UP000199604"/>
    </source>
</evidence>
<keyword evidence="1" id="KW-0812">Transmembrane</keyword>
<keyword evidence="1" id="KW-0472">Membrane</keyword>
<protein>
    <submittedName>
        <fullName evidence="2">Uncharacterized protein</fullName>
    </submittedName>
</protein>
<dbReference type="EMBL" id="FOJT01000002">
    <property type="protein sequence ID" value="SFA93378.1"/>
    <property type="molecule type" value="Genomic_DNA"/>
</dbReference>
<dbReference type="OrthoDB" id="1360884at2"/>
<gene>
    <name evidence="2" type="ORF">SAMN05660845_1060</name>
</gene>
<dbReference type="Proteomes" id="UP000199604">
    <property type="component" value="Unassembled WGS sequence"/>
</dbReference>
<accession>A0A1I0WZ23</accession>
<dbReference type="STRING" id="498292.SAMN05660845_1060"/>
<sequence>MKKALKIIGIIVGVIILLIGIISYFGWKSMQKLELAQEKADYIMENLDKPNVVEKFPVKYFPKEQLEPIIGGIRQNCDWKNKDGKFVDFFTAKNIGGVNQTSFIYEYYLKCDSLRFILSFNVEDEPELMGFNVEPIETENKMILFPEKQLKK</sequence>
<dbReference type="AlphaFoldDB" id="A0A1I0WZ23"/>
<name>A0A1I0WZ23_9FLAO</name>
<proteinExistence type="predicted"/>
<keyword evidence="1" id="KW-1133">Transmembrane helix</keyword>
<dbReference type="RefSeq" id="WP_091474688.1">
    <property type="nucleotide sequence ID" value="NZ_FOJT01000002.1"/>
</dbReference>
<evidence type="ECO:0000256" key="1">
    <source>
        <dbReference type="SAM" id="Phobius"/>
    </source>
</evidence>